<name>A0A1H2X6D5_9BACL</name>
<keyword evidence="2" id="KW-1185">Reference proteome</keyword>
<reference evidence="1 2" key="1">
    <citation type="submission" date="2016-10" db="EMBL/GenBank/DDBJ databases">
        <authorList>
            <person name="de Groot N.N."/>
        </authorList>
    </citation>
    <scope>NUCLEOTIDE SEQUENCE [LARGE SCALE GENOMIC DNA]</scope>
    <source>
        <strain evidence="1 2">DSM 45610</strain>
    </source>
</reference>
<dbReference type="Proteomes" id="UP000198534">
    <property type="component" value="Unassembled WGS sequence"/>
</dbReference>
<evidence type="ECO:0000313" key="1">
    <source>
        <dbReference type="EMBL" id="SDW88316.1"/>
    </source>
</evidence>
<organism evidence="1 2">
    <name type="scientific">Marininema mesophilum</name>
    <dbReference type="NCBI Taxonomy" id="1048340"/>
    <lineage>
        <taxon>Bacteria</taxon>
        <taxon>Bacillati</taxon>
        <taxon>Bacillota</taxon>
        <taxon>Bacilli</taxon>
        <taxon>Bacillales</taxon>
        <taxon>Thermoactinomycetaceae</taxon>
        <taxon>Marininema</taxon>
    </lineage>
</organism>
<dbReference type="EMBL" id="FNNQ01000007">
    <property type="protein sequence ID" value="SDW88316.1"/>
    <property type="molecule type" value="Genomic_DNA"/>
</dbReference>
<protein>
    <submittedName>
        <fullName evidence="1">Uncharacterized protein</fullName>
    </submittedName>
</protein>
<sequence length="49" mass="5973">MVKWEATKELATSEDVERPTLLIINYKITHFPDDKKHLARMRLLEYLEW</sequence>
<evidence type="ECO:0000313" key="2">
    <source>
        <dbReference type="Proteomes" id="UP000198534"/>
    </source>
</evidence>
<dbReference type="AlphaFoldDB" id="A0A1H2X6D5"/>
<proteinExistence type="predicted"/>
<accession>A0A1H2X6D5</accession>
<dbReference type="RefSeq" id="WP_177167963.1">
    <property type="nucleotide sequence ID" value="NZ_FNNQ01000007.1"/>
</dbReference>
<gene>
    <name evidence="1" type="ORF">SAMN05444487_10798</name>
</gene>